<comment type="caution">
    <text evidence="2">The sequence shown here is derived from an EMBL/GenBank/DDBJ whole genome shotgun (WGS) entry which is preliminary data.</text>
</comment>
<dbReference type="Gene3D" id="3.40.50.410">
    <property type="entry name" value="von Willebrand factor, type A domain"/>
    <property type="match status" value="1"/>
</dbReference>
<dbReference type="Proteomes" id="UP000019141">
    <property type="component" value="Unassembled WGS sequence"/>
</dbReference>
<evidence type="ECO:0008006" key="4">
    <source>
        <dbReference type="Google" id="ProtNLM"/>
    </source>
</evidence>
<dbReference type="SUPFAM" id="SSF53300">
    <property type="entry name" value="vWA-like"/>
    <property type="match status" value="1"/>
</dbReference>
<dbReference type="InterPro" id="IPR036465">
    <property type="entry name" value="vWFA_dom_sf"/>
</dbReference>
<dbReference type="EMBL" id="AZHW01001463">
    <property type="protein sequence ID" value="ETW92487.1"/>
    <property type="molecule type" value="Genomic_DNA"/>
</dbReference>
<feature type="region of interest" description="Disordered" evidence="1">
    <location>
        <begin position="104"/>
        <end position="127"/>
    </location>
</feature>
<organism evidence="2 3">
    <name type="scientific">Entotheonella factor</name>
    <dbReference type="NCBI Taxonomy" id="1429438"/>
    <lineage>
        <taxon>Bacteria</taxon>
        <taxon>Pseudomonadati</taxon>
        <taxon>Nitrospinota/Tectimicrobiota group</taxon>
        <taxon>Candidatus Tectimicrobiota</taxon>
        <taxon>Candidatus Entotheonellia</taxon>
        <taxon>Candidatus Entotheonellales</taxon>
        <taxon>Candidatus Entotheonellaceae</taxon>
        <taxon>Candidatus Entotheonella</taxon>
    </lineage>
</organism>
<feature type="compositionally biased region" description="Basic and acidic residues" evidence="1">
    <location>
        <begin position="104"/>
        <end position="113"/>
    </location>
</feature>
<protein>
    <recommendedName>
        <fullName evidence="4">VWFA domain-containing protein</fullName>
    </recommendedName>
</protein>
<evidence type="ECO:0000313" key="3">
    <source>
        <dbReference type="Proteomes" id="UP000019141"/>
    </source>
</evidence>
<name>W4L373_ENTF1</name>
<reference evidence="2 3" key="1">
    <citation type="journal article" date="2014" name="Nature">
        <title>An environmental bacterial taxon with a large and distinct metabolic repertoire.</title>
        <authorList>
            <person name="Wilson M.C."/>
            <person name="Mori T."/>
            <person name="Ruckert C."/>
            <person name="Uria A.R."/>
            <person name="Helf M.J."/>
            <person name="Takada K."/>
            <person name="Gernert C."/>
            <person name="Steffens U.A."/>
            <person name="Heycke N."/>
            <person name="Schmitt S."/>
            <person name="Rinke C."/>
            <person name="Helfrich E.J."/>
            <person name="Brachmann A.O."/>
            <person name="Gurgui C."/>
            <person name="Wakimoto T."/>
            <person name="Kracht M."/>
            <person name="Crusemann M."/>
            <person name="Hentschel U."/>
            <person name="Abe I."/>
            <person name="Matsunaga S."/>
            <person name="Kalinowski J."/>
            <person name="Takeyama H."/>
            <person name="Piel J."/>
        </authorList>
    </citation>
    <scope>NUCLEOTIDE SEQUENCE [LARGE SCALE GENOMIC DNA]</scope>
    <source>
        <strain evidence="3">TSY1</strain>
    </source>
</reference>
<feature type="region of interest" description="Disordered" evidence="1">
    <location>
        <begin position="374"/>
        <end position="405"/>
    </location>
</feature>
<dbReference type="PANTHER" id="PTHR41248">
    <property type="entry name" value="NORD PROTEIN"/>
    <property type="match status" value="1"/>
</dbReference>
<dbReference type="HOGENOM" id="CLU_394182_0_0_7"/>
<dbReference type="AlphaFoldDB" id="W4L373"/>
<dbReference type="PANTHER" id="PTHR41248:SF1">
    <property type="entry name" value="NORD PROTEIN"/>
    <property type="match status" value="1"/>
</dbReference>
<evidence type="ECO:0000256" key="1">
    <source>
        <dbReference type="SAM" id="MobiDB-lite"/>
    </source>
</evidence>
<gene>
    <name evidence="2" type="ORF">ETSY1_43395</name>
</gene>
<sequence>MTLSSRLELDQVKSVLQLYCRALSGAPLEVLDTQGAAQQNMGWVDEDAASTDGTKIFLPPVVDRYAETQHNFDWFKVVATHQVAHVEFGSFTFQFETPSTVFTDRRGQRERDASQPLTDPDASNRLGPRQAYTEIGRFLHLFVHRRLAFDLFTILEDCRLDYRIAVEYPGIRLAASRVQAESLGSRPKIDTLPVQEALVELLIHMSLEHFTALPVPQLYEAAVIMLARIVHALRTPRATVEDAAEATLRAYEIISRIPNESQPAHQWQPSDLSEPGPFSEAAYEALIADLQAKSLAQEHHPYDAPEPVDYRGDFKPEMVQLLAQLQMDADQPEEVESLSQEMLEQVLQESVELMGDADQEPIDPSALAQTIMQERGAPASQDQSEPGPKPQLPDDEPGESLLPRDPNTYAYDEWDFYAAAYRPRWCLIKEDILEEGDPTFYNEALLQHHALLSHIKRQFERIMPERFRKTYRLVDGEDVDLNAAIEAWADLRMHVPPDDKVYWRRHRIQRDVAVVFLLDMSASTAEPIYVGNASPDEQNAPHAAATYATWRRHRDARSRSDFKRIIDIAKESTALLTQALESIGDTYGIYGFSGYGRENVEFYVIKDLTERFGERTKRRIDKISPLHATRMGPAIRHAITKLEQQSASTKILFLLSDGRPQDRGYSRKGAEKEYAVQDTHMALLEAKQKGCRSHTEATN</sequence>
<proteinExistence type="predicted"/>
<dbReference type="InterPro" id="IPR051928">
    <property type="entry name" value="NorD/CobT"/>
</dbReference>
<evidence type="ECO:0000313" key="2">
    <source>
        <dbReference type="EMBL" id="ETW92487.1"/>
    </source>
</evidence>
<keyword evidence="3" id="KW-1185">Reference proteome</keyword>
<accession>W4L373</accession>